<dbReference type="PROSITE" id="PS50244">
    <property type="entry name" value="S5A_REDUCTASE"/>
    <property type="match status" value="1"/>
</dbReference>
<dbReference type="InParanoid" id="I2GY07"/>
<dbReference type="HOGENOM" id="CLU_059260_0_0_1"/>
<dbReference type="InterPro" id="IPR001104">
    <property type="entry name" value="3-oxo-5_a-steroid_4-DH_C"/>
</dbReference>
<evidence type="ECO:0000256" key="2">
    <source>
        <dbReference type="ARBA" id="ARBA00007742"/>
    </source>
</evidence>
<dbReference type="GeneID" id="14494233"/>
<keyword evidence="8 9" id="KW-0472">Membrane</keyword>
<evidence type="ECO:0000259" key="10">
    <source>
        <dbReference type="Pfam" id="PF02544"/>
    </source>
</evidence>
<dbReference type="GO" id="GO:0016627">
    <property type="term" value="F:oxidoreductase activity, acting on the CH-CH group of donors"/>
    <property type="evidence" value="ECO:0007669"/>
    <property type="project" value="InterPro"/>
</dbReference>
<reference evidence="11 12" key="1">
    <citation type="journal article" date="2011" name="Proc. Natl. Acad. Sci. U.S.A.">
        <title>Evolutionary erosion of yeast sex chromosomes by mating-type switching accidents.</title>
        <authorList>
            <person name="Gordon J.L."/>
            <person name="Armisen D."/>
            <person name="Proux-Wera E."/>
            <person name="Oheigeartaigh S.S."/>
            <person name="Byrne K.P."/>
            <person name="Wolfe K.H."/>
        </authorList>
    </citation>
    <scope>NUCLEOTIDE SEQUENCE [LARGE SCALE GENOMIC DNA]</scope>
    <source>
        <strain evidence="12">ATCC 34711 / CBS 6284 / DSM 70876 / NBRC 10599 / NRRL Y-10934 / UCD 77-7</strain>
    </source>
</reference>
<dbReference type="Pfam" id="PF02544">
    <property type="entry name" value="Steroid_dh"/>
    <property type="match status" value="1"/>
</dbReference>
<dbReference type="InterPro" id="IPR039357">
    <property type="entry name" value="SRD5A/TECR"/>
</dbReference>
<keyword evidence="4 9" id="KW-0812">Transmembrane</keyword>
<comment type="subcellular location">
    <subcellularLocation>
        <location evidence="1">Membrane</location>
        <topology evidence="1">Multi-pass membrane protein</topology>
    </subcellularLocation>
</comment>
<dbReference type="eggNOG" id="KOG1639">
    <property type="taxonomic scope" value="Eukaryota"/>
</dbReference>
<evidence type="ECO:0000256" key="7">
    <source>
        <dbReference type="ARBA" id="ARBA00023098"/>
    </source>
</evidence>
<dbReference type="GO" id="GO:0005789">
    <property type="term" value="C:endoplasmic reticulum membrane"/>
    <property type="evidence" value="ECO:0007669"/>
    <property type="project" value="EnsemblFungi"/>
</dbReference>
<evidence type="ECO:0000256" key="1">
    <source>
        <dbReference type="ARBA" id="ARBA00004141"/>
    </source>
</evidence>
<evidence type="ECO:0000256" key="3">
    <source>
        <dbReference type="ARBA" id="ARBA00022516"/>
    </source>
</evidence>
<keyword evidence="5 9" id="KW-1133">Transmembrane helix</keyword>
<feature type="domain" description="3-oxo-5-alpha-steroid 4-dehydrogenase C-terminal" evidence="10">
    <location>
        <begin position="160"/>
        <end position="315"/>
    </location>
</feature>
<sequence>MPGETSLYIKARSKSLKNTEFGVTKKTTLDDVLNHISVVNKMINKNRLRLTYLKENKQVPITSGKFFEEELHKGVSELYVKDLGPQISWRLVFMIEYIGPIIIHAILYNLSRKASFRERFAKDSKIYSPTWNALIFILNAIHYTKRELESMFLHKFSQPTMPLFNVFKNSFHYWFLNGIIGLSYFGYGFILNDDLIFKWYAKFFVTDLSFLLTFFVLSELLNLLIHIKLRKWGDLQKSMGNSSKRVALNDGFFKIFVAPNYTFEVWSWIWFTLIAKLNIFAVLFLLVSATQMYLWAQKKNKKYGTKRAFLIPYIF</sequence>
<dbReference type="PANTHER" id="PTHR10556:SF28">
    <property type="entry name" value="VERY-LONG-CHAIN ENOYL-COA REDUCTASE"/>
    <property type="match status" value="1"/>
</dbReference>
<dbReference type="STRING" id="1071380.I2GY07"/>
<dbReference type="EMBL" id="HE806317">
    <property type="protein sequence ID" value="CCH59009.1"/>
    <property type="molecule type" value="Genomic_DNA"/>
</dbReference>
<keyword evidence="6" id="KW-0560">Oxidoreductase</keyword>
<dbReference type="OrthoDB" id="540503at2759"/>
<gene>
    <name evidence="11" type="primary">TBLA0B01660</name>
    <name evidence="11" type="ORF">TBLA_0B01660</name>
</gene>
<dbReference type="GO" id="GO:0042761">
    <property type="term" value="P:very long-chain fatty acid biosynthetic process"/>
    <property type="evidence" value="ECO:0007669"/>
    <property type="project" value="TreeGrafter"/>
</dbReference>
<evidence type="ECO:0000256" key="6">
    <source>
        <dbReference type="ARBA" id="ARBA00023002"/>
    </source>
</evidence>
<dbReference type="AlphaFoldDB" id="I2GY07"/>
<evidence type="ECO:0000256" key="5">
    <source>
        <dbReference type="ARBA" id="ARBA00022989"/>
    </source>
</evidence>
<accession>I2GY07</accession>
<proteinExistence type="inferred from homology"/>
<dbReference type="Proteomes" id="UP000002866">
    <property type="component" value="Chromosome 2"/>
</dbReference>
<evidence type="ECO:0000256" key="8">
    <source>
        <dbReference type="ARBA" id="ARBA00023136"/>
    </source>
</evidence>
<organism evidence="11 12">
    <name type="scientific">Henningerozyma blattae (strain ATCC 34711 / CBS 6284 / DSM 70876 / NBRC 10599 / NRRL Y-10934 / UCD 77-7)</name>
    <name type="common">Yeast</name>
    <name type="synonym">Tetrapisispora blattae</name>
    <dbReference type="NCBI Taxonomy" id="1071380"/>
    <lineage>
        <taxon>Eukaryota</taxon>
        <taxon>Fungi</taxon>
        <taxon>Dikarya</taxon>
        <taxon>Ascomycota</taxon>
        <taxon>Saccharomycotina</taxon>
        <taxon>Saccharomycetes</taxon>
        <taxon>Saccharomycetales</taxon>
        <taxon>Saccharomycetaceae</taxon>
        <taxon>Henningerozyma</taxon>
    </lineage>
</organism>
<feature type="transmembrane region" description="Helical" evidence="9">
    <location>
        <begin position="171"/>
        <end position="191"/>
    </location>
</feature>
<protein>
    <recommendedName>
        <fullName evidence="10">3-oxo-5-alpha-steroid 4-dehydrogenase C-terminal domain-containing protein</fullName>
    </recommendedName>
</protein>
<evidence type="ECO:0000313" key="12">
    <source>
        <dbReference type="Proteomes" id="UP000002866"/>
    </source>
</evidence>
<evidence type="ECO:0000256" key="4">
    <source>
        <dbReference type="ARBA" id="ARBA00022692"/>
    </source>
</evidence>
<dbReference type="KEGG" id="tbl:TBLA_0B01660"/>
<dbReference type="RefSeq" id="XP_004178528.1">
    <property type="nucleotide sequence ID" value="XM_004178480.1"/>
</dbReference>
<dbReference type="PANTHER" id="PTHR10556">
    <property type="entry name" value="3-OXO-5-ALPHA-STEROID 4-DEHYDROGENASE"/>
    <property type="match status" value="1"/>
</dbReference>
<name>I2GY07_HENB6</name>
<keyword evidence="7" id="KW-0443">Lipid metabolism</keyword>
<dbReference type="OMA" id="ATMPIFN"/>
<feature type="transmembrane region" description="Helical" evidence="9">
    <location>
        <begin position="203"/>
        <end position="225"/>
    </location>
</feature>
<dbReference type="FunCoup" id="I2GY07">
    <property type="interactions" value="433"/>
</dbReference>
<keyword evidence="3" id="KW-0444">Lipid biosynthesis</keyword>
<feature type="transmembrane region" description="Helical" evidence="9">
    <location>
        <begin position="87"/>
        <end position="110"/>
    </location>
</feature>
<evidence type="ECO:0000313" key="11">
    <source>
        <dbReference type="EMBL" id="CCH59009.1"/>
    </source>
</evidence>
<feature type="transmembrane region" description="Helical" evidence="9">
    <location>
        <begin position="269"/>
        <end position="296"/>
    </location>
</feature>
<keyword evidence="12" id="KW-1185">Reference proteome</keyword>
<comment type="similarity">
    <text evidence="2">Belongs to the steroid 5-alpha reductase family.</text>
</comment>
<evidence type="ECO:0000256" key="9">
    <source>
        <dbReference type="SAM" id="Phobius"/>
    </source>
</evidence>